<evidence type="ECO:0000313" key="1">
    <source>
        <dbReference type="EMBL" id="KAK9996809.1"/>
    </source>
</evidence>
<evidence type="ECO:0000313" key="2">
    <source>
        <dbReference type="Proteomes" id="UP001459277"/>
    </source>
</evidence>
<dbReference type="EMBL" id="JAZDWU010000007">
    <property type="protein sequence ID" value="KAK9996809.1"/>
    <property type="molecule type" value="Genomic_DNA"/>
</dbReference>
<organism evidence="1 2">
    <name type="scientific">Lithocarpus litseifolius</name>
    <dbReference type="NCBI Taxonomy" id="425828"/>
    <lineage>
        <taxon>Eukaryota</taxon>
        <taxon>Viridiplantae</taxon>
        <taxon>Streptophyta</taxon>
        <taxon>Embryophyta</taxon>
        <taxon>Tracheophyta</taxon>
        <taxon>Spermatophyta</taxon>
        <taxon>Magnoliopsida</taxon>
        <taxon>eudicotyledons</taxon>
        <taxon>Gunneridae</taxon>
        <taxon>Pentapetalae</taxon>
        <taxon>rosids</taxon>
        <taxon>fabids</taxon>
        <taxon>Fagales</taxon>
        <taxon>Fagaceae</taxon>
        <taxon>Lithocarpus</taxon>
    </lineage>
</organism>
<protein>
    <submittedName>
        <fullName evidence="1">Uncharacterized protein</fullName>
    </submittedName>
</protein>
<reference evidence="1 2" key="1">
    <citation type="submission" date="2024-01" db="EMBL/GenBank/DDBJ databases">
        <title>A telomere-to-telomere, gap-free genome of sweet tea (Lithocarpus litseifolius).</title>
        <authorList>
            <person name="Zhou J."/>
        </authorList>
    </citation>
    <scope>NUCLEOTIDE SEQUENCE [LARGE SCALE GENOMIC DNA]</scope>
    <source>
        <strain evidence="1">Zhou-2022a</strain>
        <tissue evidence="1">Leaf</tissue>
    </source>
</reference>
<dbReference type="Proteomes" id="UP001459277">
    <property type="component" value="Unassembled WGS sequence"/>
</dbReference>
<keyword evidence="2" id="KW-1185">Reference proteome</keyword>
<sequence length="154" mass="17576">MQDSLLVFEIFHRRGVVNTTSYLMCDLEVESTSYLFLQCNFARAVQHGSTLGIRTIELNNLSVKQWIWNYINTNWITGSAKMELLQAMFTNLWSIWNHRNMVLHKGRVLIGSCANVPISYLQVQRGVSNSPGSEAKIQAKAKYFQSHSKLASPH</sequence>
<comment type="caution">
    <text evidence="1">The sequence shown here is derived from an EMBL/GenBank/DDBJ whole genome shotgun (WGS) entry which is preliminary data.</text>
</comment>
<proteinExistence type="predicted"/>
<accession>A0AAW2CHZ5</accession>
<name>A0AAW2CHZ5_9ROSI</name>
<dbReference type="AlphaFoldDB" id="A0AAW2CHZ5"/>
<gene>
    <name evidence="1" type="ORF">SO802_021495</name>
</gene>